<evidence type="ECO:0000313" key="2">
    <source>
        <dbReference type="Proteomes" id="UP000297258"/>
    </source>
</evidence>
<dbReference type="OrthoDB" id="9951746at2"/>
<proteinExistence type="predicted"/>
<name>A0A4Y9T2L9_9BURK</name>
<comment type="caution">
    <text evidence="1">The sequence shown here is derived from an EMBL/GenBank/DDBJ whole genome shotgun (WGS) entry which is preliminary data.</text>
</comment>
<accession>A0A4Y9T2L9</accession>
<sequence length="59" mass="6364">MENPKAPIHYVFVDHPFDAQVVLDELHDSAGLSADRNGSGINSNEYAWIGFEAGVCTSA</sequence>
<evidence type="ECO:0000313" key="1">
    <source>
        <dbReference type="EMBL" id="TFW31851.1"/>
    </source>
</evidence>
<dbReference type="RefSeq" id="WP_135190014.1">
    <property type="nucleotide sequence ID" value="NZ_SPUM01000078.1"/>
</dbReference>
<dbReference type="Proteomes" id="UP000297258">
    <property type="component" value="Unassembled WGS sequence"/>
</dbReference>
<reference evidence="1 2" key="1">
    <citation type="submission" date="2019-03" db="EMBL/GenBank/DDBJ databases">
        <title>Draft genome of Massilia hortus sp. nov., a novel bacterial species of the Oxalobacteraceae family.</title>
        <authorList>
            <person name="Peta V."/>
            <person name="Raths R."/>
            <person name="Bucking H."/>
        </authorList>
    </citation>
    <scope>NUCLEOTIDE SEQUENCE [LARGE SCALE GENOMIC DNA]</scope>
    <source>
        <strain evidence="1 2">ONC3</strain>
    </source>
</reference>
<dbReference type="EMBL" id="SPUM01000078">
    <property type="protein sequence ID" value="TFW31851.1"/>
    <property type="molecule type" value="Genomic_DNA"/>
</dbReference>
<organism evidence="1 2">
    <name type="scientific">Massilia horti</name>
    <dbReference type="NCBI Taxonomy" id="2562153"/>
    <lineage>
        <taxon>Bacteria</taxon>
        <taxon>Pseudomonadati</taxon>
        <taxon>Pseudomonadota</taxon>
        <taxon>Betaproteobacteria</taxon>
        <taxon>Burkholderiales</taxon>
        <taxon>Oxalobacteraceae</taxon>
        <taxon>Telluria group</taxon>
        <taxon>Massilia</taxon>
    </lineage>
</organism>
<protein>
    <submittedName>
        <fullName evidence="1">Uncharacterized protein</fullName>
    </submittedName>
</protein>
<keyword evidence="2" id="KW-1185">Reference proteome</keyword>
<gene>
    <name evidence="1" type="ORF">E4O92_12040</name>
</gene>
<dbReference type="AlphaFoldDB" id="A0A4Y9T2L9"/>